<dbReference type="STRING" id="370622.LA66_07105"/>
<gene>
    <name evidence="2" type="ORF">LA66_07105</name>
</gene>
<evidence type="ECO:0000313" key="2">
    <source>
        <dbReference type="EMBL" id="KHJ56314.1"/>
    </source>
</evidence>
<feature type="transmembrane region" description="Helical" evidence="1">
    <location>
        <begin position="59"/>
        <end position="79"/>
    </location>
</feature>
<keyword evidence="1" id="KW-0472">Membrane</keyword>
<evidence type="ECO:0000256" key="1">
    <source>
        <dbReference type="SAM" id="Phobius"/>
    </source>
</evidence>
<name>A0A0B1Q7D5_9HYPH</name>
<comment type="caution">
    <text evidence="2">The sequence shown here is derived from an EMBL/GenBank/DDBJ whole genome shotgun (WGS) entry which is preliminary data.</text>
</comment>
<dbReference type="Proteomes" id="UP000030826">
    <property type="component" value="Unassembled WGS sequence"/>
</dbReference>
<dbReference type="RefSeq" id="WP_039189962.1">
    <property type="nucleotide sequence ID" value="NZ_JRFJ01000001.1"/>
</dbReference>
<dbReference type="EMBL" id="JRFJ01000001">
    <property type="protein sequence ID" value="KHJ56314.1"/>
    <property type="molecule type" value="Genomic_DNA"/>
</dbReference>
<accession>A0A0B1Q7D5</accession>
<dbReference type="OrthoDB" id="8401987at2"/>
<sequence length="120" mass="12952">MEDNRPAAAVDKALESAAASPHIGMDHVDLPAVRARVLKELEPTLVNITNNEPIWQSRVLWGALLSAIGATGALIGYPLSEELQSRLLETIMLWVTIGGLVSGPILTAWGRLRARKPLPL</sequence>
<protein>
    <submittedName>
        <fullName evidence="2">Uncharacterized protein</fullName>
    </submittedName>
</protein>
<organism evidence="2 3">
    <name type="scientific">Aureimonas altamirensis</name>
    <dbReference type="NCBI Taxonomy" id="370622"/>
    <lineage>
        <taxon>Bacteria</taxon>
        <taxon>Pseudomonadati</taxon>
        <taxon>Pseudomonadota</taxon>
        <taxon>Alphaproteobacteria</taxon>
        <taxon>Hyphomicrobiales</taxon>
        <taxon>Aurantimonadaceae</taxon>
        <taxon>Aureimonas</taxon>
    </lineage>
</organism>
<proteinExistence type="predicted"/>
<dbReference type="AlphaFoldDB" id="A0A0B1Q7D5"/>
<keyword evidence="1" id="KW-0812">Transmembrane</keyword>
<feature type="transmembrane region" description="Helical" evidence="1">
    <location>
        <begin position="91"/>
        <end position="110"/>
    </location>
</feature>
<keyword evidence="1" id="KW-1133">Transmembrane helix</keyword>
<evidence type="ECO:0000313" key="3">
    <source>
        <dbReference type="Proteomes" id="UP000030826"/>
    </source>
</evidence>
<reference evidence="2 3" key="1">
    <citation type="submission" date="2014-09" db="EMBL/GenBank/DDBJ databases">
        <title>Isolation and characterization of Aurantimonas altamirensis ON-56566 from clinical sample following a dog bite.</title>
        <authorList>
            <person name="Eshaghi A."/>
            <person name="Li A."/>
            <person name="Shahinas D."/>
            <person name="Bahn P."/>
            <person name="Kus J.V."/>
            <person name="Patel S.N."/>
        </authorList>
    </citation>
    <scope>NUCLEOTIDE SEQUENCE [LARGE SCALE GENOMIC DNA]</scope>
    <source>
        <strain evidence="2 3">ON-56566</strain>
    </source>
</reference>